<dbReference type="InterPro" id="IPR025669">
    <property type="entry name" value="AAA_dom"/>
</dbReference>
<sequence length="251" mass="27873">MKKTFSVINHKGGVGKTTSTVNIGAGLHFLGKKVLLIDLDPQANLTINVGLDPLKNNNIYGALLGEYPLPVVKVTDGLNVVCSTLDLSGAELELNNEPGRENILKRLIAPVLNEYDFIFIDCPPSLGLLTLNALTASQSFIIPVEPANFALVGMTKLFQVTEKVRERINPDLDNYKILITQTDKRQAVHKELADYIIEKFAGYVFKSEIRNNAKILESQIQRTDIFSYDNKSNGAIDYLALCREFLEIYNG</sequence>
<dbReference type="SUPFAM" id="SSF52540">
    <property type="entry name" value="P-loop containing nucleoside triphosphate hydrolases"/>
    <property type="match status" value="1"/>
</dbReference>
<keyword evidence="2" id="KW-0378">Hydrolase</keyword>
<reference evidence="2" key="1">
    <citation type="submission" date="2019-03" db="EMBL/GenBank/DDBJ databases">
        <title>Single cell metagenomics reveals metabolic interactions within the superorganism composed of flagellate Streblomastix strix and complex community of Bacteroidetes bacteria on its surface.</title>
        <authorList>
            <person name="Treitli S.C."/>
            <person name="Kolisko M."/>
            <person name="Husnik F."/>
            <person name="Keeling P."/>
            <person name="Hampl V."/>
        </authorList>
    </citation>
    <scope>NUCLEOTIDE SEQUENCE</scope>
    <source>
        <strain evidence="2">STM</strain>
    </source>
</reference>
<dbReference type="EC" id="3.6.-.-" evidence="2"/>
<dbReference type="FunFam" id="3.40.50.300:FF:000285">
    <property type="entry name" value="Sporulation initiation inhibitor Soj"/>
    <property type="match status" value="1"/>
</dbReference>
<dbReference type="PANTHER" id="PTHR13696">
    <property type="entry name" value="P-LOOP CONTAINING NUCLEOSIDE TRIPHOSPHATE HYDROLASE"/>
    <property type="match status" value="1"/>
</dbReference>
<dbReference type="InterPro" id="IPR050678">
    <property type="entry name" value="DNA_Partitioning_ATPase"/>
</dbReference>
<feature type="domain" description="AAA" evidence="1">
    <location>
        <begin position="3"/>
        <end position="173"/>
    </location>
</feature>
<gene>
    <name evidence="2" type="ORF">EZS27_019891</name>
</gene>
<dbReference type="AlphaFoldDB" id="A0A5J4RE79"/>
<proteinExistence type="predicted"/>
<protein>
    <submittedName>
        <fullName evidence="2">Sporulation initiation inhibitor protein Soj</fullName>
        <ecNumber evidence="2">3.6.-.-</ecNumber>
    </submittedName>
</protein>
<evidence type="ECO:0000313" key="2">
    <source>
        <dbReference type="EMBL" id="KAA6331500.1"/>
    </source>
</evidence>
<dbReference type="EMBL" id="SNRY01001364">
    <property type="protein sequence ID" value="KAA6331500.1"/>
    <property type="molecule type" value="Genomic_DNA"/>
</dbReference>
<comment type="caution">
    <text evidence="2">The sequence shown here is derived from an EMBL/GenBank/DDBJ whole genome shotgun (WGS) entry which is preliminary data.</text>
</comment>
<accession>A0A5J4RE79</accession>
<dbReference type="Gene3D" id="3.40.50.300">
    <property type="entry name" value="P-loop containing nucleotide triphosphate hydrolases"/>
    <property type="match status" value="1"/>
</dbReference>
<dbReference type="GO" id="GO:0016787">
    <property type="term" value="F:hydrolase activity"/>
    <property type="evidence" value="ECO:0007669"/>
    <property type="project" value="UniProtKB-KW"/>
</dbReference>
<dbReference type="CDD" id="cd02042">
    <property type="entry name" value="ParAB_family"/>
    <property type="match status" value="1"/>
</dbReference>
<evidence type="ECO:0000259" key="1">
    <source>
        <dbReference type="Pfam" id="PF13614"/>
    </source>
</evidence>
<dbReference type="PIRSF" id="PIRSF009320">
    <property type="entry name" value="Nuc_binding_HP_1000"/>
    <property type="match status" value="1"/>
</dbReference>
<dbReference type="PANTHER" id="PTHR13696:SF99">
    <property type="entry name" value="COBYRINIC ACID AC-DIAMIDE SYNTHASE"/>
    <property type="match status" value="1"/>
</dbReference>
<dbReference type="InterPro" id="IPR027417">
    <property type="entry name" value="P-loop_NTPase"/>
</dbReference>
<name>A0A5J4RE79_9ZZZZ</name>
<dbReference type="Pfam" id="PF13614">
    <property type="entry name" value="AAA_31"/>
    <property type="match status" value="1"/>
</dbReference>
<organism evidence="2">
    <name type="scientific">termite gut metagenome</name>
    <dbReference type="NCBI Taxonomy" id="433724"/>
    <lineage>
        <taxon>unclassified sequences</taxon>
        <taxon>metagenomes</taxon>
        <taxon>organismal metagenomes</taxon>
    </lineage>
</organism>